<name>A0A3N9UK05_9BACI</name>
<evidence type="ECO:0000313" key="2">
    <source>
        <dbReference type="EMBL" id="RQW71536.1"/>
    </source>
</evidence>
<sequence length="515" mass="59227">MAIFVSTNQLLDVYNTILREGLTTYKTKYSKATLPARIQAEKADRQNKKGAVFVVRSKSDFTSNGVKGYIVTSKETLLEDAAGLTHFTPNIYRQYNYSDEKRRMIRGFEEKNLLQINTFVIDIDTKRHSVQDILLACVDESIGAPTLIVESERGYQVYFVLSQPLFISNKNDFRGLTIAKRISDNLKKSLKCMDADPFCNDFGFFRIPKPENIAWLQLDQTYSMAQLIDWSRRQDDENNRPLFVMPSKLTSVSVMRSEWFTKLIQAVDIKGKKGQLGRNNTMFTLALVCFSEGWEKERTFDFLDEYNSKLNYPLPLADIQSLLNSAYSGKYKGASKEYIEELLALYVEGSTSIPVKLGYKGVWYKFKKDREDRVRSHYEEWEQDIITYISAEKSNSEMFLWHTQKELCEAVRIPQSSLNALLKQSTRLLKTTKGKGRNAKTGWTTISLFIQYVLNKATELSKSKGLYRFGLQEVVAKWIGELEAIAGYDLLIDYLAKLGVIIPTTPRENKERWPG</sequence>
<dbReference type="Proteomes" id="UP000274033">
    <property type="component" value="Unassembled WGS sequence"/>
</dbReference>
<dbReference type="EMBL" id="RRCT01000033">
    <property type="protein sequence ID" value="RQW71536.1"/>
    <property type="molecule type" value="Genomic_DNA"/>
</dbReference>
<comment type="caution">
    <text evidence="2">The sequence shown here is derived from an EMBL/GenBank/DDBJ whole genome shotgun (WGS) entry which is preliminary data.</text>
</comment>
<proteinExistence type="predicted"/>
<reference evidence="2 3" key="1">
    <citation type="journal article" date="2013" name="J. Microbiol.">
        <title>Lysinibacillus chungkukjangi sp. nov., isolated from Chungkukjang, Korean fermented soybean food.</title>
        <authorList>
            <person name="Kim S.J."/>
            <person name="Jang Y.H."/>
            <person name="Hamada M."/>
            <person name="Ahn J.H."/>
            <person name="Weon H.Y."/>
            <person name="Suzuki K."/>
            <person name="Whang K.S."/>
            <person name="Kwon S.W."/>
        </authorList>
    </citation>
    <scope>NUCLEOTIDE SEQUENCE [LARGE SCALE GENOMIC DNA]</scope>
    <source>
        <strain evidence="2 3">MCCC 1A12701</strain>
    </source>
</reference>
<dbReference type="OrthoDB" id="1790977at2"/>
<evidence type="ECO:0000313" key="3">
    <source>
        <dbReference type="Proteomes" id="UP000274033"/>
    </source>
</evidence>
<feature type="domain" description="Primase C-terminal 1" evidence="1">
    <location>
        <begin position="269"/>
        <end position="331"/>
    </location>
</feature>
<dbReference type="RefSeq" id="WP_124766957.1">
    <property type="nucleotide sequence ID" value="NZ_JAFBDY010000035.1"/>
</dbReference>
<evidence type="ECO:0000259" key="1">
    <source>
        <dbReference type="Pfam" id="PF08708"/>
    </source>
</evidence>
<organism evidence="2 3">
    <name type="scientific">Lysinibacillus composti</name>
    <dbReference type="NCBI Taxonomy" id="720633"/>
    <lineage>
        <taxon>Bacteria</taxon>
        <taxon>Bacillati</taxon>
        <taxon>Bacillota</taxon>
        <taxon>Bacilli</taxon>
        <taxon>Bacillales</taxon>
        <taxon>Bacillaceae</taxon>
        <taxon>Lysinibacillus</taxon>
    </lineage>
</organism>
<dbReference type="AlphaFoldDB" id="A0A3N9UK05"/>
<gene>
    <name evidence="2" type="ORF">EBB45_19325</name>
</gene>
<keyword evidence="3" id="KW-1185">Reference proteome</keyword>
<dbReference type="Pfam" id="PF08708">
    <property type="entry name" value="PriCT_1"/>
    <property type="match status" value="1"/>
</dbReference>
<protein>
    <submittedName>
        <fullName evidence="2">Replication initiation protein</fullName>
    </submittedName>
</protein>
<dbReference type="InterPro" id="IPR014820">
    <property type="entry name" value="PriCT_1"/>
</dbReference>
<accession>A0A3N9UK05</accession>